<dbReference type="OrthoDB" id="5875846at2759"/>
<evidence type="ECO:0000313" key="1">
    <source>
        <dbReference type="EnsemblMetazoa" id="PPA42380.1"/>
    </source>
</evidence>
<dbReference type="PANTHER" id="PTHR23021">
    <property type="entry name" value="SERPENTINE RECEPTOR, CLASS T"/>
    <property type="match status" value="1"/>
</dbReference>
<dbReference type="Pfam" id="PF10321">
    <property type="entry name" value="7TM_GPCR_Srt"/>
    <property type="match status" value="1"/>
</dbReference>
<sequence length="324" mass="36189">MSRPLLRFNFWLDNYPEYNCGALGNVDWRSRGTSRPVLGALSIAFGLLTIPVYAICAVAMLAMRELSAYKIMLYLAVADSTDLLFASLAFGVMSITGEVYCSNPRFQLLFSLGLEFFFFCSGTGCLILAFNRFGEMLRIRPIIWLFKGSRAYWVLGACTIPVCLLVLFTPLMLFNSTHHMLFFDPMIFDGKFSYESPVHFAFVIFLPTASLTCYVLLLLGLVCRYGSVRELRESQALSKATLPILVQSGAIIAIHMTALMTFQLVQFMPAEAVDAALYLAHVGWMLVHGSPPIVYLALNGTIRKPFDGILWIDTPKLSICPIFT</sequence>
<dbReference type="InterPro" id="IPR019425">
    <property type="entry name" value="7TM_GPCR_serpentine_rcpt_Srt"/>
</dbReference>
<name>A0A2A6D2E6_PRIPA</name>
<organism evidence="1 2">
    <name type="scientific">Pristionchus pacificus</name>
    <name type="common">Parasitic nematode worm</name>
    <dbReference type="NCBI Taxonomy" id="54126"/>
    <lineage>
        <taxon>Eukaryota</taxon>
        <taxon>Metazoa</taxon>
        <taxon>Ecdysozoa</taxon>
        <taxon>Nematoda</taxon>
        <taxon>Chromadorea</taxon>
        <taxon>Rhabditida</taxon>
        <taxon>Rhabditina</taxon>
        <taxon>Diplogasteromorpha</taxon>
        <taxon>Diplogasteroidea</taxon>
        <taxon>Neodiplogasteridae</taxon>
        <taxon>Pristionchus</taxon>
    </lineage>
</organism>
<evidence type="ECO:0000313" key="2">
    <source>
        <dbReference type="Proteomes" id="UP000005239"/>
    </source>
</evidence>
<dbReference type="Proteomes" id="UP000005239">
    <property type="component" value="Unassembled WGS sequence"/>
</dbReference>
<accession>A0A8R1Z2J1</accession>
<protein>
    <submittedName>
        <fullName evidence="1">G protein-coupled receptor</fullName>
    </submittedName>
</protein>
<dbReference type="PANTHER" id="PTHR23021:SF11">
    <property type="entry name" value="SERPENTINE RECEPTOR, CLASS T"/>
    <property type="match status" value="1"/>
</dbReference>
<gene>
    <name evidence="1" type="primary">WBGene00280749</name>
</gene>
<dbReference type="EnsemblMetazoa" id="PPA42380.1">
    <property type="protein sequence ID" value="PPA42380.1"/>
    <property type="gene ID" value="WBGene00280749"/>
</dbReference>
<keyword evidence="2" id="KW-1185">Reference proteome</keyword>
<accession>A0A2A6D2E6</accession>
<proteinExistence type="predicted"/>
<dbReference type="SUPFAM" id="SSF81321">
    <property type="entry name" value="Family A G protein-coupled receptor-like"/>
    <property type="match status" value="1"/>
</dbReference>
<dbReference type="AlphaFoldDB" id="A0A2A6D2E6"/>
<reference evidence="2" key="1">
    <citation type="journal article" date="2008" name="Nat. Genet.">
        <title>The Pristionchus pacificus genome provides a unique perspective on nematode lifestyle and parasitism.</title>
        <authorList>
            <person name="Dieterich C."/>
            <person name="Clifton S.W."/>
            <person name="Schuster L.N."/>
            <person name="Chinwalla A."/>
            <person name="Delehaunty K."/>
            <person name="Dinkelacker I."/>
            <person name="Fulton L."/>
            <person name="Fulton R."/>
            <person name="Godfrey J."/>
            <person name="Minx P."/>
            <person name="Mitreva M."/>
            <person name="Roeseler W."/>
            <person name="Tian H."/>
            <person name="Witte H."/>
            <person name="Yang S.P."/>
            <person name="Wilson R.K."/>
            <person name="Sommer R.J."/>
        </authorList>
    </citation>
    <scope>NUCLEOTIDE SEQUENCE [LARGE SCALE GENOMIC DNA]</scope>
    <source>
        <strain evidence="2">PS312</strain>
    </source>
</reference>
<reference evidence="1" key="2">
    <citation type="submission" date="2022-06" db="UniProtKB">
        <authorList>
            <consortium name="EnsemblMetazoa"/>
        </authorList>
    </citation>
    <scope>IDENTIFICATION</scope>
    <source>
        <strain evidence="1">PS312</strain>
    </source>
</reference>